<name>C6T077_SOYBN</name>
<proteinExistence type="evidence at transcript level"/>
<evidence type="ECO:0000313" key="2">
    <source>
        <dbReference type="EMBL" id="ACU14900.1"/>
    </source>
</evidence>
<protein>
    <submittedName>
        <fullName evidence="2">Uncharacterized protein</fullName>
    </submittedName>
</protein>
<dbReference type="EMBL" id="BT090830">
    <property type="protein sequence ID" value="ACU14900.1"/>
    <property type="molecule type" value="mRNA"/>
</dbReference>
<dbReference type="AlphaFoldDB" id="C6T077"/>
<evidence type="ECO:0000256" key="1">
    <source>
        <dbReference type="SAM" id="MobiDB-lite"/>
    </source>
</evidence>
<organism evidence="2">
    <name type="scientific">Glycine max</name>
    <name type="common">Soybean</name>
    <name type="synonym">Glycine hispida</name>
    <dbReference type="NCBI Taxonomy" id="3847"/>
    <lineage>
        <taxon>Eukaryota</taxon>
        <taxon>Viridiplantae</taxon>
        <taxon>Streptophyta</taxon>
        <taxon>Embryophyta</taxon>
        <taxon>Tracheophyta</taxon>
        <taxon>Spermatophyta</taxon>
        <taxon>Magnoliopsida</taxon>
        <taxon>eudicotyledons</taxon>
        <taxon>Gunneridae</taxon>
        <taxon>Pentapetalae</taxon>
        <taxon>rosids</taxon>
        <taxon>fabids</taxon>
        <taxon>Fabales</taxon>
        <taxon>Fabaceae</taxon>
        <taxon>Papilionoideae</taxon>
        <taxon>50 kb inversion clade</taxon>
        <taxon>NPAAA clade</taxon>
        <taxon>indigoferoid/millettioid clade</taxon>
        <taxon>Phaseoleae</taxon>
        <taxon>Glycine</taxon>
        <taxon>Glycine subgen. Soja</taxon>
    </lineage>
</organism>
<accession>C6T077</accession>
<feature type="compositionally biased region" description="Basic residues" evidence="1">
    <location>
        <begin position="59"/>
        <end position="70"/>
    </location>
</feature>
<sequence>MKGLPPPAAPPPQESQKLTVSLILWNPCLNTPNPNNNPMAITTRTKHVQSMQTLPPQHIVHRRSMKTPKF</sequence>
<reference evidence="2" key="1">
    <citation type="submission" date="2009-08" db="EMBL/GenBank/DDBJ databases">
        <authorList>
            <person name="Cheung F."/>
            <person name="Xiao Y."/>
            <person name="Chan A."/>
            <person name="Moskal W."/>
            <person name="Town C.D."/>
        </authorList>
    </citation>
    <scope>NUCLEOTIDE SEQUENCE</scope>
</reference>
<feature type="region of interest" description="Disordered" evidence="1">
    <location>
        <begin position="50"/>
        <end position="70"/>
    </location>
</feature>